<dbReference type="KEGG" id="ach:Achl_4277"/>
<feature type="domain" description="DUF4031" evidence="1">
    <location>
        <begin position="3"/>
        <end position="84"/>
    </location>
</feature>
<dbReference type="AlphaFoldDB" id="B8HII1"/>
<accession>B8HII1</accession>
<dbReference type="Proteomes" id="UP000002505">
    <property type="component" value="Plasmid pACHL01"/>
</dbReference>
<dbReference type="RefSeq" id="WP_012623245.1">
    <property type="nucleotide sequence ID" value="NC_011879.1"/>
</dbReference>
<gene>
    <name evidence="2" type="ordered locus">Achl_4277</name>
</gene>
<name>B8HII1_PSECP</name>
<reference evidence="2" key="1">
    <citation type="submission" date="2009-01" db="EMBL/GenBank/DDBJ databases">
        <title>Complete sequence of plasmid1 of Arthrobacter chlorophenolicus A6.</title>
        <authorList>
            <consortium name="US DOE Joint Genome Institute"/>
            <person name="Lucas S."/>
            <person name="Copeland A."/>
            <person name="Lapidus A."/>
            <person name="Glavina del Rio T."/>
            <person name="Tice H."/>
            <person name="Bruce D."/>
            <person name="Goodwin L."/>
            <person name="Pitluck S."/>
            <person name="Goltsman E."/>
            <person name="Clum A."/>
            <person name="Larimer F."/>
            <person name="Land M."/>
            <person name="Hauser L."/>
            <person name="Kyrpides N."/>
            <person name="Mikhailova N."/>
            <person name="Jansson J."/>
            <person name="Richardson P."/>
        </authorList>
    </citation>
    <scope>NUCLEOTIDE SEQUENCE [LARGE SCALE GENOMIC DNA]</scope>
    <source>
        <strain evidence="2">A6</strain>
        <plasmid evidence="2">pACHL01</plasmid>
    </source>
</reference>
<keyword evidence="3" id="KW-1185">Reference proteome</keyword>
<dbReference type="InterPro" id="IPR025109">
    <property type="entry name" value="DUF4031"/>
</dbReference>
<dbReference type="EMBL" id="CP001342">
    <property type="protein sequence ID" value="ACL42228.1"/>
    <property type="molecule type" value="Genomic_DNA"/>
</dbReference>
<evidence type="ECO:0000313" key="2">
    <source>
        <dbReference type="EMBL" id="ACL42228.1"/>
    </source>
</evidence>
<geneLocation type="plasmid" evidence="2 3">
    <name>pACHL01</name>
</geneLocation>
<evidence type="ECO:0000259" key="1">
    <source>
        <dbReference type="Pfam" id="PF13223"/>
    </source>
</evidence>
<dbReference type="HOGENOM" id="CLU_165258_0_1_11"/>
<sequence>MTVYVDSMRMPARVGRIQARWSHLTADSTEELLDFAAKLGLKPSWIQNPGHIWKEHFDVTDSKRELAIRLGAQPITMQEACTLWAAKREAARPATAVAPHT</sequence>
<keyword evidence="2" id="KW-0614">Plasmid</keyword>
<proteinExistence type="predicted"/>
<evidence type="ECO:0000313" key="3">
    <source>
        <dbReference type="Proteomes" id="UP000002505"/>
    </source>
</evidence>
<protein>
    <recommendedName>
        <fullName evidence="1">DUF4031 domain-containing protein</fullName>
    </recommendedName>
</protein>
<dbReference type="OrthoDB" id="9808993at2"/>
<organism evidence="2 3">
    <name type="scientific">Pseudarthrobacter chlorophenolicus (strain ATCC 700700 / DSM 12829 / CIP 107037 / JCM 12360 / KCTC 9906 / NCIMB 13794 / A6)</name>
    <name type="common">Arthrobacter chlorophenolicus</name>
    <dbReference type="NCBI Taxonomy" id="452863"/>
    <lineage>
        <taxon>Bacteria</taxon>
        <taxon>Bacillati</taxon>
        <taxon>Actinomycetota</taxon>
        <taxon>Actinomycetes</taxon>
        <taxon>Micrococcales</taxon>
        <taxon>Micrococcaceae</taxon>
        <taxon>Pseudarthrobacter</taxon>
    </lineage>
</organism>
<dbReference type="Pfam" id="PF13223">
    <property type="entry name" value="DUF4031"/>
    <property type="match status" value="1"/>
</dbReference>